<name>A0A6J4U6S6_9SPHN</name>
<evidence type="ECO:0000256" key="1">
    <source>
        <dbReference type="SAM" id="MobiDB-lite"/>
    </source>
</evidence>
<dbReference type="EMBL" id="CADCWD010000073">
    <property type="protein sequence ID" value="CAA9542129.1"/>
    <property type="molecule type" value="Genomic_DNA"/>
</dbReference>
<reference evidence="2" key="1">
    <citation type="submission" date="2020-02" db="EMBL/GenBank/DDBJ databases">
        <authorList>
            <person name="Meier V. D."/>
        </authorList>
    </citation>
    <scope>NUCLEOTIDE SEQUENCE</scope>
    <source>
        <strain evidence="2">AVDCRST_MAG23</strain>
    </source>
</reference>
<evidence type="ECO:0000313" key="2">
    <source>
        <dbReference type="EMBL" id="CAA9542129.1"/>
    </source>
</evidence>
<organism evidence="2">
    <name type="scientific">uncultured Sphingosinicella sp</name>
    <dbReference type="NCBI Taxonomy" id="478748"/>
    <lineage>
        <taxon>Bacteria</taxon>
        <taxon>Pseudomonadati</taxon>
        <taxon>Pseudomonadota</taxon>
        <taxon>Alphaproteobacteria</taxon>
        <taxon>Sphingomonadales</taxon>
        <taxon>Sphingosinicellaceae</taxon>
        <taxon>Sphingosinicella</taxon>
        <taxon>environmental samples</taxon>
    </lineage>
</organism>
<sequence>EQPCQRPAHGASLESGRARRASRRVAPGDQRHRKREARSVPVARISNSQAFRTAGRGNFRSAAIL</sequence>
<feature type="non-terminal residue" evidence="2">
    <location>
        <position position="1"/>
    </location>
</feature>
<protein>
    <submittedName>
        <fullName evidence="2">Transcriptional regulator, Xre family</fullName>
    </submittedName>
</protein>
<accession>A0A6J4U6S6</accession>
<gene>
    <name evidence="2" type="ORF">AVDCRST_MAG23-2187</name>
</gene>
<feature type="region of interest" description="Disordered" evidence="1">
    <location>
        <begin position="1"/>
        <end position="44"/>
    </location>
</feature>
<dbReference type="AlphaFoldDB" id="A0A6J4U6S6"/>
<feature type="non-terminal residue" evidence="2">
    <location>
        <position position="65"/>
    </location>
</feature>
<proteinExistence type="predicted"/>